<proteinExistence type="predicted"/>
<sequence>MQEQRNIQQQRPRRWGIVATKTLGLAGGTAVLVLSWLGVTGKWGHAVGEQQPQATTAQMSQGQNLAEIELNIGVVQRFGQKPTDKLLLKPRTPGAKLLLNFEGGDGQPLSLEVPELELSIESKPLETSVMAERLVLSAHRSFENAENNAQEWLKKGLPVEIAQPGRWQVWAKRDVYSTPLLRRLLLMSLQARGEESAFMETDLMEKEPVVSWTIDGYRYHRKVLGISASEGMISVARGKDDRQPNRYPGTLRVQPNAYGSYTLVNKVDLETYLRGVVPHEVGMDPPTASLEAQAILARTYVLKNLHRFDVDGYDLCADTHCQVYKGGDTWDPADRAIAATAGQVLTYNNELVDAVYYSTSGGITAAYEDVWNGIPRPYLRPVLDAAQNVWDLSRDNLADEANFRRFIGMNNGFNEEKTDLFRWRETSSIAEMNQRLKEYLRDKNHPLANFQTIKSLKVANRSAAGRVLQLVVTTDVGTLELEKDEILQGFYAPLSTLFYLEPIYGADQKKLEGYAFVGGGFGHGVGFSQLGSHKLAKLGWTTDRILKFYYPGTEIQPLSSTITLTGKATQPPPSRK</sequence>
<organism evidence="2">
    <name type="scientific">Planktothricoides sp. SpSt-374</name>
    <dbReference type="NCBI Taxonomy" id="2282167"/>
    <lineage>
        <taxon>Bacteria</taxon>
        <taxon>Bacillati</taxon>
        <taxon>Cyanobacteriota</taxon>
        <taxon>Cyanophyceae</taxon>
        <taxon>Oscillatoriophycideae</taxon>
        <taxon>Oscillatoriales</taxon>
        <taxon>Oscillatoriaceae</taxon>
        <taxon>Planktothricoides</taxon>
    </lineage>
</organism>
<dbReference type="NCBIfam" id="TIGR02669">
    <property type="entry name" value="SpoIID_LytB"/>
    <property type="match status" value="1"/>
</dbReference>
<dbReference type="GO" id="GO:0030288">
    <property type="term" value="C:outer membrane-bounded periplasmic space"/>
    <property type="evidence" value="ECO:0007669"/>
    <property type="project" value="TreeGrafter"/>
</dbReference>
<protein>
    <submittedName>
        <fullName evidence="2">SpoIID/LytB domain-containing protein</fullName>
    </submittedName>
</protein>
<gene>
    <name evidence="2" type="ORF">ENR15_06090</name>
</gene>
<dbReference type="PANTHER" id="PTHR30032">
    <property type="entry name" value="N-ACETYLMURAMOYL-L-ALANINE AMIDASE-RELATED"/>
    <property type="match status" value="1"/>
</dbReference>
<comment type="caution">
    <text evidence="2">The sequence shown here is derived from an EMBL/GenBank/DDBJ whole genome shotgun (WGS) entry which is preliminary data.</text>
</comment>
<dbReference type="PANTHER" id="PTHR30032:SF4">
    <property type="entry name" value="AMIDASE ENHANCER"/>
    <property type="match status" value="1"/>
</dbReference>
<name>A0A7C3ZG18_9CYAN</name>
<evidence type="ECO:0000313" key="2">
    <source>
        <dbReference type="EMBL" id="HGG00220.1"/>
    </source>
</evidence>
<dbReference type="Pfam" id="PF08486">
    <property type="entry name" value="SpoIID"/>
    <property type="match status" value="1"/>
</dbReference>
<dbReference type="InterPro" id="IPR013486">
    <property type="entry name" value="SpoIID/LytB"/>
</dbReference>
<feature type="domain" description="Sporulation stage II protein D amidase enhancer LytB N-terminal" evidence="1">
    <location>
        <begin position="259"/>
        <end position="347"/>
    </location>
</feature>
<reference evidence="2" key="1">
    <citation type="journal article" date="2020" name="mSystems">
        <title>Genome- and Community-Level Interaction Insights into Carbon Utilization and Element Cycling Functions of Hydrothermarchaeota in Hydrothermal Sediment.</title>
        <authorList>
            <person name="Zhou Z."/>
            <person name="Liu Y."/>
            <person name="Xu W."/>
            <person name="Pan J."/>
            <person name="Luo Z.H."/>
            <person name="Li M."/>
        </authorList>
    </citation>
    <scope>NUCLEOTIDE SEQUENCE [LARGE SCALE GENOMIC DNA]</scope>
    <source>
        <strain evidence="2">SpSt-374</strain>
    </source>
</reference>
<dbReference type="AlphaFoldDB" id="A0A7C3ZG18"/>
<dbReference type="EMBL" id="DSPX01000057">
    <property type="protein sequence ID" value="HGG00220.1"/>
    <property type="molecule type" value="Genomic_DNA"/>
</dbReference>
<accession>A0A7C3ZG18</accession>
<dbReference type="GO" id="GO:0030435">
    <property type="term" value="P:sporulation resulting in formation of a cellular spore"/>
    <property type="evidence" value="ECO:0007669"/>
    <property type="project" value="InterPro"/>
</dbReference>
<evidence type="ECO:0000259" key="1">
    <source>
        <dbReference type="Pfam" id="PF08486"/>
    </source>
</evidence>
<dbReference type="InterPro" id="IPR051922">
    <property type="entry name" value="Bact_Sporulation_Assoc"/>
</dbReference>
<dbReference type="InterPro" id="IPR013693">
    <property type="entry name" value="SpoIID/LytB_N"/>
</dbReference>